<sequence length="337" mass="36767">MNCNIYSLQVSIDRAAIGYCGSLSIGLTSLPISDSYPTVSLPATVSGIEAADAWWVSGSDVWRNGSSVLRLNYCPNLGRLLVGDRVGIKRTSDGAMRLFINGEDFGVAATNITKRVFGVVDLFGFVESVVATSVSRQASSPVMDSTVVASNNNAVSQDSLELSQPESRQPPGLGSLSSGFHPATSAHIPPPDVRVPVDSKALAAEHNRQEAGQSSRHSQPLDARSVTLRDQDLQTEHRQGMTSNNKDLSLIQFHENTGKNILLSPERLSARRSESYNQGVVMSARPIPRNTLFQVSQCKIVVHEIPIDTPKHCLMQPRFTKIQLHTKRHTHTKKKYA</sequence>
<evidence type="ECO:0000313" key="3">
    <source>
        <dbReference type="EMBL" id="KAG0729693.1"/>
    </source>
</evidence>
<dbReference type="AlphaFoldDB" id="A0A8J5CRC3"/>
<dbReference type="InterPro" id="IPR043136">
    <property type="entry name" value="B30.2/SPRY_sf"/>
</dbReference>
<dbReference type="Proteomes" id="UP000770661">
    <property type="component" value="Unassembled WGS sequence"/>
</dbReference>
<evidence type="ECO:0000259" key="2">
    <source>
        <dbReference type="PROSITE" id="PS51065"/>
    </source>
</evidence>
<dbReference type="InterPro" id="IPR006573">
    <property type="entry name" value="NHR_dom"/>
</dbReference>
<name>A0A8J5CRC3_CHIOP</name>
<feature type="domain" description="NHR" evidence="2">
    <location>
        <begin position="1"/>
        <end position="134"/>
    </location>
</feature>
<organism evidence="3 4">
    <name type="scientific">Chionoecetes opilio</name>
    <name type="common">Atlantic snow crab</name>
    <name type="synonym">Cancer opilio</name>
    <dbReference type="NCBI Taxonomy" id="41210"/>
    <lineage>
        <taxon>Eukaryota</taxon>
        <taxon>Metazoa</taxon>
        <taxon>Ecdysozoa</taxon>
        <taxon>Arthropoda</taxon>
        <taxon>Crustacea</taxon>
        <taxon>Multicrustacea</taxon>
        <taxon>Malacostraca</taxon>
        <taxon>Eumalacostraca</taxon>
        <taxon>Eucarida</taxon>
        <taxon>Decapoda</taxon>
        <taxon>Pleocyemata</taxon>
        <taxon>Brachyura</taxon>
        <taxon>Eubrachyura</taxon>
        <taxon>Majoidea</taxon>
        <taxon>Majidae</taxon>
        <taxon>Chionoecetes</taxon>
    </lineage>
</organism>
<proteinExistence type="predicted"/>
<dbReference type="PANTHER" id="PTHR12429:SF14">
    <property type="entry name" value="NEURALIZED-LIKE PROTEIN 4"/>
    <property type="match status" value="1"/>
</dbReference>
<dbReference type="PROSITE" id="PS51065">
    <property type="entry name" value="NHR"/>
    <property type="match status" value="2"/>
</dbReference>
<evidence type="ECO:0000313" key="4">
    <source>
        <dbReference type="Proteomes" id="UP000770661"/>
    </source>
</evidence>
<dbReference type="Pfam" id="PF07177">
    <property type="entry name" value="Neuralized"/>
    <property type="match status" value="2"/>
</dbReference>
<feature type="compositionally biased region" description="Polar residues" evidence="1">
    <location>
        <begin position="155"/>
        <end position="167"/>
    </location>
</feature>
<reference evidence="3" key="1">
    <citation type="submission" date="2020-07" db="EMBL/GenBank/DDBJ databases">
        <title>The High-quality genome of the commercially important snow crab, Chionoecetes opilio.</title>
        <authorList>
            <person name="Jeong J.-H."/>
            <person name="Ryu S."/>
        </authorList>
    </citation>
    <scope>NUCLEOTIDE SEQUENCE</scope>
    <source>
        <strain evidence="3">MADBK_172401_WGS</strain>
        <tissue evidence="3">Digestive gland</tissue>
    </source>
</reference>
<dbReference type="EMBL" id="JACEEZ010000961">
    <property type="protein sequence ID" value="KAG0729693.1"/>
    <property type="molecule type" value="Genomic_DNA"/>
</dbReference>
<dbReference type="GO" id="GO:0061630">
    <property type="term" value="F:ubiquitin protein ligase activity"/>
    <property type="evidence" value="ECO:0007669"/>
    <property type="project" value="TreeGrafter"/>
</dbReference>
<feature type="region of interest" description="Disordered" evidence="1">
    <location>
        <begin position="155"/>
        <end position="225"/>
    </location>
</feature>
<feature type="domain" description="NHR" evidence="2">
    <location>
        <begin position="250"/>
        <end position="337"/>
    </location>
</feature>
<dbReference type="InterPro" id="IPR037962">
    <property type="entry name" value="Neuralized"/>
</dbReference>
<dbReference type="CDD" id="cd12887">
    <property type="entry name" value="SPRY_NHR_like"/>
    <property type="match status" value="1"/>
</dbReference>
<dbReference type="PANTHER" id="PTHR12429">
    <property type="entry name" value="NEURALIZED"/>
    <property type="match status" value="1"/>
</dbReference>
<keyword evidence="4" id="KW-1185">Reference proteome</keyword>
<dbReference type="OrthoDB" id="6345132at2759"/>
<accession>A0A8J5CRC3</accession>
<protein>
    <submittedName>
        <fullName evidence="3">Neuralized-like protein 4</fullName>
    </submittedName>
</protein>
<evidence type="ECO:0000256" key="1">
    <source>
        <dbReference type="SAM" id="MobiDB-lite"/>
    </source>
</evidence>
<gene>
    <name evidence="3" type="primary">Neurl4_0</name>
    <name evidence="3" type="ORF">GWK47_029833</name>
</gene>
<dbReference type="Gene3D" id="2.60.120.920">
    <property type="match status" value="2"/>
</dbReference>
<comment type="caution">
    <text evidence="3">The sequence shown here is derived from an EMBL/GenBank/DDBJ whole genome shotgun (WGS) entry which is preliminary data.</text>
</comment>